<dbReference type="PROSITE" id="PS51999">
    <property type="entry name" value="ZF_GRF"/>
    <property type="match status" value="1"/>
</dbReference>
<dbReference type="AlphaFoldDB" id="A0A8K0T7W0"/>
<keyword evidence="2 4" id="KW-0863">Zinc-finger</keyword>
<feature type="region of interest" description="Disordered" evidence="5">
    <location>
        <begin position="256"/>
        <end position="311"/>
    </location>
</feature>
<feature type="region of interest" description="Disordered" evidence="5">
    <location>
        <begin position="1"/>
        <end position="43"/>
    </location>
</feature>
<name>A0A8K0T7W0_9HYPO</name>
<keyword evidence="3" id="KW-0862">Zinc</keyword>
<evidence type="ECO:0000256" key="1">
    <source>
        <dbReference type="ARBA" id="ARBA00022723"/>
    </source>
</evidence>
<feature type="region of interest" description="Disordered" evidence="5">
    <location>
        <begin position="381"/>
        <end position="400"/>
    </location>
</feature>
<evidence type="ECO:0000256" key="2">
    <source>
        <dbReference type="ARBA" id="ARBA00022771"/>
    </source>
</evidence>
<evidence type="ECO:0000256" key="3">
    <source>
        <dbReference type="ARBA" id="ARBA00022833"/>
    </source>
</evidence>
<comment type="caution">
    <text evidence="7">The sequence shown here is derived from an EMBL/GenBank/DDBJ whole genome shotgun (WGS) entry which is preliminary data.</text>
</comment>
<proteinExistence type="predicted"/>
<feature type="compositionally biased region" description="Acidic residues" evidence="5">
    <location>
        <begin position="199"/>
        <end position="214"/>
    </location>
</feature>
<protein>
    <recommendedName>
        <fullName evidence="6">GRF-type domain-containing protein</fullName>
    </recommendedName>
</protein>
<dbReference type="InterPro" id="IPR010666">
    <property type="entry name" value="Znf_GRF"/>
</dbReference>
<dbReference type="GO" id="GO:0008270">
    <property type="term" value="F:zinc ion binding"/>
    <property type="evidence" value="ECO:0007669"/>
    <property type="project" value="UniProtKB-KW"/>
</dbReference>
<sequence length="400" mass="44460">MASSSTVQPIATRPTTPPPPQHRDPKTHRTPERAGNDFPSGTWDRGRWWCQCNPRREAVLAEVKHSENGNEGKFFWKCNTRPYCKFFLWYDKAKALEKECPGAPDAPDKPAQPKTPILRQRSLTEFGVLFHSRKKQTEPVQAPGTADLSPVTLGRPTPTQRGHNPPSDSDTMARATRQPAAQDPTVPASLKRKQKSMDEEAAELVADLDSEEERELTGVAHSSQDPFITPSTIRRSSVDISHGLPTPDTTARVLFRDVSPTKKQKTVSFDESRSTIPFASQSSSSGSQPGTHLASPAKLSPSSSPKDEDHDVTPEVMNLLRNQNVDEAVLASIRDVLRAAALQSRGLSRGRQLAREAVKEKDTEIAHLRERITTLEDKVREQNANRSKMRASLQKLYNEN</sequence>
<evidence type="ECO:0000256" key="5">
    <source>
        <dbReference type="SAM" id="MobiDB-lite"/>
    </source>
</evidence>
<dbReference type="EMBL" id="JAGPNK010000001">
    <property type="protein sequence ID" value="KAH7328779.1"/>
    <property type="molecule type" value="Genomic_DNA"/>
</dbReference>
<evidence type="ECO:0000259" key="6">
    <source>
        <dbReference type="PROSITE" id="PS51999"/>
    </source>
</evidence>
<keyword evidence="8" id="KW-1185">Reference proteome</keyword>
<feature type="domain" description="GRF-type" evidence="6">
    <location>
        <begin position="50"/>
        <end position="93"/>
    </location>
</feature>
<feature type="compositionally biased region" description="Basic and acidic residues" evidence="5">
    <location>
        <begin position="21"/>
        <end position="35"/>
    </location>
</feature>
<feature type="region of interest" description="Disordered" evidence="5">
    <location>
        <begin position="132"/>
        <end position="231"/>
    </location>
</feature>
<dbReference type="OrthoDB" id="430051at2759"/>
<evidence type="ECO:0000313" key="8">
    <source>
        <dbReference type="Proteomes" id="UP000813444"/>
    </source>
</evidence>
<evidence type="ECO:0000256" key="4">
    <source>
        <dbReference type="PROSITE-ProRule" id="PRU01343"/>
    </source>
</evidence>
<feature type="region of interest" description="Disordered" evidence="5">
    <location>
        <begin position="100"/>
        <end position="119"/>
    </location>
</feature>
<feature type="compositionally biased region" description="Polar residues" evidence="5">
    <location>
        <begin position="220"/>
        <end position="231"/>
    </location>
</feature>
<reference evidence="7" key="1">
    <citation type="journal article" date="2021" name="Nat. Commun.">
        <title>Genetic determinants of endophytism in the Arabidopsis root mycobiome.</title>
        <authorList>
            <person name="Mesny F."/>
            <person name="Miyauchi S."/>
            <person name="Thiergart T."/>
            <person name="Pickel B."/>
            <person name="Atanasova L."/>
            <person name="Karlsson M."/>
            <person name="Huettel B."/>
            <person name="Barry K.W."/>
            <person name="Haridas S."/>
            <person name="Chen C."/>
            <person name="Bauer D."/>
            <person name="Andreopoulos W."/>
            <person name="Pangilinan J."/>
            <person name="LaButti K."/>
            <person name="Riley R."/>
            <person name="Lipzen A."/>
            <person name="Clum A."/>
            <person name="Drula E."/>
            <person name="Henrissat B."/>
            <person name="Kohler A."/>
            <person name="Grigoriev I.V."/>
            <person name="Martin F.M."/>
            <person name="Hacquard S."/>
        </authorList>
    </citation>
    <scope>NUCLEOTIDE SEQUENCE</scope>
    <source>
        <strain evidence="7">MPI-CAGE-CH-0235</strain>
    </source>
</reference>
<keyword evidence="1" id="KW-0479">Metal-binding</keyword>
<gene>
    <name evidence="7" type="ORF">B0I35DRAFT_404098</name>
</gene>
<feature type="compositionally biased region" description="Low complexity" evidence="5">
    <location>
        <begin position="280"/>
        <end position="304"/>
    </location>
</feature>
<organism evidence="7 8">
    <name type="scientific">Stachybotrys elegans</name>
    <dbReference type="NCBI Taxonomy" id="80388"/>
    <lineage>
        <taxon>Eukaryota</taxon>
        <taxon>Fungi</taxon>
        <taxon>Dikarya</taxon>
        <taxon>Ascomycota</taxon>
        <taxon>Pezizomycotina</taxon>
        <taxon>Sordariomycetes</taxon>
        <taxon>Hypocreomycetidae</taxon>
        <taxon>Hypocreales</taxon>
        <taxon>Stachybotryaceae</taxon>
        <taxon>Stachybotrys</taxon>
    </lineage>
</organism>
<evidence type="ECO:0000313" key="7">
    <source>
        <dbReference type="EMBL" id="KAH7328779.1"/>
    </source>
</evidence>
<accession>A0A8K0T7W0</accession>
<feature type="compositionally biased region" description="Polar residues" evidence="5">
    <location>
        <begin position="157"/>
        <end position="170"/>
    </location>
</feature>
<dbReference type="Proteomes" id="UP000813444">
    <property type="component" value="Unassembled WGS sequence"/>
</dbReference>